<reference evidence="2" key="1">
    <citation type="journal article" date="2017" name="Nat. Microbiol.">
        <title>Global analysis of biosynthetic gene clusters reveals vast potential of secondary metabolite production in Penicillium species.</title>
        <authorList>
            <person name="Nielsen J.C."/>
            <person name="Grijseels S."/>
            <person name="Prigent S."/>
            <person name="Ji B."/>
            <person name="Dainat J."/>
            <person name="Nielsen K.F."/>
            <person name="Frisvad J.C."/>
            <person name="Workman M."/>
            <person name="Nielsen J."/>
        </authorList>
    </citation>
    <scope>NUCLEOTIDE SEQUENCE [LARGE SCALE GENOMIC DNA]</scope>
    <source>
        <strain evidence="2">IBT 29486</strain>
    </source>
</reference>
<keyword evidence="2" id="KW-1185">Reference proteome</keyword>
<dbReference type="STRING" id="29845.A0A1V6SEG2"/>
<accession>A0A1V6SEG2</accession>
<comment type="caution">
    <text evidence="1">The sequence shown here is derived from an EMBL/GenBank/DDBJ whole genome shotgun (WGS) entry which is preliminary data.</text>
</comment>
<dbReference type="AlphaFoldDB" id="A0A1V6SEG2"/>
<organism evidence="1 2">
    <name type="scientific">Penicillium vulpinum</name>
    <dbReference type="NCBI Taxonomy" id="29845"/>
    <lineage>
        <taxon>Eukaryota</taxon>
        <taxon>Fungi</taxon>
        <taxon>Dikarya</taxon>
        <taxon>Ascomycota</taxon>
        <taxon>Pezizomycotina</taxon>
        <taxon>Eurotiomycetes</taxon>
        <taxon>Eurotiomycetidae</taxon>
        <taxon>Eurotiales</taxon>
        <taxon>Aspergillaceae</taxon>
        <taxon>Penicillium</taxon>
    </lineage>
</organism>
<evidence type="ECO:0000313" key="1">
    <source>
        <dbReference type="EMBL" id="OQE12114.1"/>
    </source>
</evidence>
<dbReference type="Gene3D" id="3.40.50.720">
    <property type="entry name" value="NAD(P)-binding Rossmann-like Domain"/>
    <property type="match status" value="1"/>
</dbReference>
<dbReference type="OrthoDB" id="1731983at2759"/>
<name>A0A1V6SEG2_9EURO</name>
<gene>
    <name evidence="1" type="ORF">PENVUL_c001G08411</name>
</gene>
<dbReference type="EMBL" id="MDYP01000001">
    <property type="protein sequence ID" value="OQE12114.1"/>
    <property type="molecule type" value="Genomic_DNA"/>
</dbReference>
<proteinExistence type="predicted"/>
<protein>
    <submittedName>
        <fullName evidence="1">Uncharacterized protein</fullName>
    </submittedName>
</protein>
<dbReference type="Proteomes" id="UP000191518">
    <property type="component" value="Unassembled WGS sequence"/>
</dbReference>
<evidence type="ECO:0000313" key="2">
    <source>
        <dbReference type="Proteomes" id="UP000191518"/>
    </source>
</evidence>
<sequence>MAKTAFTSGASGLRGSAIIKHACNTTTSDNRDSIIVTLRSPFECIFADPRIKFIVLNFTYDVSYPEEKMKEDDFAESYAVNKTLFENFLTAIDNTAPKLENITLPSGRKYYNLHIELVPSPVQESSPRCYGPFESLYFR</sequence>